<gene>
    <name evidence="1" type="ORF">ETD96_08380</name>
</gene>
<sequence length="180" mass="20132">MGLFVTTFGAALTTLLGVFVGGVLSHRLQQRQWSRDRQAEACARILRESANVLLELGKLQGRGVTPADEGARVPIPIDWRPWNEALATLALVADHRIVAAAQAIDRAFWPVGLQVARGWATDSDWYRLRNGIEDDRRDFVNVARKHLASPGPPLRRLTGRPDLDDPIWTLHRSYFSSSED</sequence>
<evidence type="ECO:0000313" key="1">
    <source>
        <dbReference type="EMBL" id="TMR40886.1"/>
    </source>
</evidence>
<proteinExistence type="predicted"/>
<dbReference type="AlphaFoldDB" id="A0A5S4H7B0"/>
<name>A0A5S4H7B0_9ACTN</name>
<organism evidence="1 2">
    <name type="scientific">Actinomadura geliboluensis</name>
    <dbReference type="NCBI Taxonomy" id="882440"/>
    <lineage>
        <taxon>Bacteria</taxon>
        <taxon>Bacillati</taxon>
        <taxon>Actinomycetota</taxon>
        <taxon>Actinomycetes</taxon>
        <taxon>Streptosporangiales</taxon>
        <taxon>Thermomonosporaceae</taxon>
        <taxon>Actinomadura</taxon>
    </lineage>
</organism>
<evidence type="ECO:0000313" key="2">
    <source>
        <dbReference type="Proteomes" id="UP000305238"/>
    </source>
</evidence>
<accession>A0A5S4H7B0</accession>
<comment type="caution">
    <text evidence="1">The sequence shown here is derived from an EMBL/GenBank/DDBJ whole genome shotgun (WGS) entry which is preliminary data.</text>
</comment>
<dbReference type="RefSeq" id="WP_138635725.1">
    <property type="nucleotide sequence ID" value="NZ_VCKZ01000039.1"/>
</dbReference>
<keyword evidence="2" id="KW-1185">Reference proteome</keyword>
<protein>
    <submittedName>
        <fullName evidence="1">Uncharacterized protein</fullName>
    </submittedName>
</protein>
<dbReference type="Proteomes" id="UP000305238">
    <property type="component" value="Unassembled WGS sequence"/>
</dbReference>
<dbReference type="OrthoDB" id="3638084at2"/>
<dbReference type="EMBL" id="VCKZ01000039">
    <property type="protein sequence ID" value="TMR40886.1"/>
    <property type="molecule type" value="Genomic_DNA"/>
</dbReference>
<reference evidence="1 2" key="1">
    <citation type="submission" date="2019-05" db="EMBL/GenBank/DDBJ databases">
        <title>Draft genome sequence of Actinomadura geliboluensis A8036.</title>
        <authorList>
            <person name="Saricaoglu S."/>
            <person name="Isik K."/>
        </authorList>
    </citation>
    <scope>NUCLEOTIDE SEQUENCE [LARGE SCALE GENOMIC DNA]</scope>
    <source>
        <strain evidence="1 2">A8036</strain>
    </source>
</reference>